<dbReference type="GeneID" id="39851942"/>
<dbReference type="RefSeq" id="WP_006064285.1">
    <property type="nucleotide sequence ID" value="NZ_CP031305.1"/>
</dbReference>
<dbReference type="Proteomes" id="UP000296822">
    <property type="component" value="Chromosome"/>
</dbReference>
<organism evidence="2 3">
    <name type="scientific">Natronorubrum bangense</name>
    <dbReference type="NCBI Taxonomy" id="61858"/>
    <lineage>
        <taxon>Archaea</taxon>
        <taxon>Methanobacteriati</taxon>
        <taxon>Methanobacteriota</taxon>
        <taxon>Stenosarchaea group</taxon>
        <taxon>Halobacteria</taxon>
        <taxon>Halobacteriales</taxon>
        <taxon>Natrialbaceae</taxon>
        <taxon>Natronorubrum</taxon>
    </lineage>
</organism>
<protein>
    <submittedName>
        <fullName evidence="2">Transcriptional regulator</fullName>
    </submittedName>
</protein>
<gene>
    <name evidence="2" type="ORF">DV706_11795</name>
</gene>
<reference evidence="2 3" key="1">
    <citation type="journal article" date="2019" name="Nat. Commun.">
        <title>A new type of DNA phosphorothioation-based antiviral system in archaea.</title>
        <authorList>
            <person name="Xiong L."/>
            <person name="Liu S."/>
            <person name="Chen S."/>
            <person name="Xiao Y."/>
            <person name="Zhu B."/>
            <person name="Gao Y."/>
            <person name="Zhang Y."/>
            <person name="Chen B."/>
            <person name="Luo J."/>
            <person name="Deng Z."/>
            <person name="Chen X."/>
            <person name="Wang L."/>
            <person name="Chen S."/>
        </authorList>
    </citation>
    <scope>NUCLEOTIDE SEQUENCE [LARGE SCALE GENOMIC DNA]</scope>
    <source>
        <strain evidence="2 3">JCM 10635</strain>
    </source>
</reference>
<proteinExistence type="predicted"/>
<dbReference type="KEGG" id="nbg:DV706_11795"/>
<dbReference type="Pfam" id="PF26269">
    <property type="entry name" value="DUF8072"/>
    <property type="match status" value="1"/>
</dbReference>
<accession>A0A4D6HPW2</accession>
<evidence type="ECO:0000259" key="1">
    <source>
        <dbReference type="Pfam" id="PF26269"/>
    </source>
</evidence>
<feature type="domain" description="DUF8072" evidence="1">
    <location>
        <begin position="1"/>
        <end position="92"/>
    </location>
</feature>
<dbReference type="EMBL" id="CP031305">
    <property type="protein sequence ID" value="QCC55092.1"/>
    <property type="molecule type" value="Genomic_DNA"/>
</dbReference>
<sequence length="95" mass="10250">MADLNPIGKRIHNISPDPVRLTLDDGTEAVFRVSGAEFFQQEFQAEGTRDDDEGAAYRFVSSADNDAILVGRKGPDEEGWSMIGEAVKAEPVGAP</sequence>
<name>A0A4D6HPW2_9EURY</name>
<evidence type="ECO:0000313" key="2">
    <source>
        <dbReference type="EMBL" id="QCC55092.1"/>
    </source>
</evidence>
<dbReference type="AlphaFoldDB" id="A0A4D6HPW2"/>
<dbReference type="InterPro" id="IPR058385">
    <property type="entry name" value="DUF8072"/>
</dbReference>
<evidence type="ECO:0000313" key="3">
    <source>
        <dbReference type="Proteomes" id="UP000296822"/>
    </source>
</evidence>